<dbReference type="InterPro" id="IPR014048">
    <property type="entry name" value="MethylDNA_cys_MeTrfase_DNA-bd"/>
</dbReference>
<dbReference type="InterPro" id="IPR036388">
    <property type="entry name" value="WH-like_DNA-bd_sf"/>
</dbReference>
<dbReference type="CDD" id="cd06445">
    <property type="entry name" value="ATase"/>
    <property type="match status" value="1"/>
</dbReference>
<keyword evidence="3" id="KW-0489">Methyltransferase</keyword>
<reference evidence="3 4" key="1">
    <citation type="journal article" date="2018" name="Nat. Biotechnol.">
        <title>A standardized bacterial taxonomy based on genome phylogeny substantially revises the tree of life.</title>
        <authorList>
            <person name="Parks D.H."/>
            <person name="Chuvochina M."/>
            <person name="Waite D.W."/>
            <person name="Rinke C."/>
            <person name="Skarshewski A."/>
            <person name="Chaumeil P.A."/>
            <person name="Hugenholtz P."/>
        </authorList>
    </citation>
    <scope>NUCLEOTIDE SEQUENCE [LARGE SCALE GENOMIC DNA]</scope>
    <source>
        <strain evidence="3">UBA9158</strain>
    </source>
</reference>
<dbReference type="Proteomes" id="UP000259273">
    <property type="component" value="Unassembled WGS sequence"/>
</dbReference>
<evidence type="ECO:0000313" key="4">
    <source>
        <dbReference type="Proteomes" id="UP000259273"/>
    </source>
</evidence>
<dbReference type="GO" id="GO:0032259">
    <property type="term" value="P:methylation"/>
    <property type="evidence" value="ECO:0007669"/>
    <property type="project" value="UniProtKB-KW"/>
</dbReference>
<dbReference type="AlphaFoldDB" id="A0A3C1KQA5"/>
<organism evidence="3 4">
    <name type="scientific">Haliea salexigens</name>
    <dbReference type="NCBI Taxonomy" id="287487"/>
    <lineage>
        <taxon>Bacteria</taxon>
        <taxon>Pseudomonadati</taxon>
        <taxon>Pseudomonadota</taxon>
        <taxon>Gammaproteobacteria</taxon>
        <taxon>Cellvibrionales</taxon>
        <taxon>Halieaceae</taxon>
        <taxon>Haliea</taxon>
    </lineage>
</organism>
<dbReference type="PANTHER" id="PTHR42942:SF1">
    <property type="entry name" value="ALKYLTRANSFERASE-LIKE PROTEIN 1"/>
    <property type="match status" value="1"/>
</dbReference>
<gene>
    <name evidence="3" type="ORF">DCP75_13245</name>
</gene>
<keyword evidence="1" id="KW-0227">DNA damage</keyword>
<evidence type="ECO:0000256" key="1">
    <source>
        <dbReference type="ARBA" id="ARBA00022763"/>
    </source>
</evidence>
<accession>A0A3C1KQA5</accession>
<evidence type="ECO:0000313" key="3">
    <source>
        <dbReference type="EMBL" id="HAN28663.1"/>
    </source>
</evidence>
<protein>
    <submittedName>
        <fullName evidence="3">Cysteine methyltransferase</fullName>
    </submittedName>
</protein>
<keyword evidence="3" id="KW-0808">Transferase</keyword>
<sequence length="101" mass="11174">MWQVVSGIPRGRVSTYGDIARFAGLGRAARRVGWALRQLPGDTRVPWHRVINSAGKLALPADSAAGRLQRERLLREGVPLRTGDRIALATYRWRPETGSPC</sequence>
<feature type="domain" description="Methylated-DNA-[protein]-cysteine S-methyltransferase DNA binding" evidence="2">
    <location>
        <begin position="2"/>
        <end position="78"/>
    </location>
</feature>
<dbReference type="Pfam" id="PF01035">
    <property type="entry name" value="DNA_binding_1"/>
    <property type="match status" value="1"/>
</dbReference>
<dbReference type="SUPFAM" id="SSF46767">
    <property type="entry name" value="Methylated DNA-protein cysteine methyltransferase, C-terminal domain"/>
    <property type="match status" value="1"/>
</dbReference>
<dbReference type="InterPro" id="IPR052520">
    <property type="entry name" value="ATL_DNA_repair"/>
</dbReference>
<dbReference type="STRING" id="1121937.GCA_000423125_01806"/>
<dbReference type="GO" id="GO:0006281">
    <property type="term" value="P:DNA repair"/>
    <property type="evidence" value="ECO:0007669"/>
    <property type="project" value="InterPro"/>
</dbReference>
<name>A0A3C1KQA5_9GAMM</name>
<dbReference type="Gene3D" id="1.10.10.10">
    <property type="entry name" value="Winged helix-like DNA-binding domain superfamily/Winged helix DNA-binding domain"/>
    <property type="match status" value="1"/>
</dbReference>
<dbReference type="InterPro" id="IPR036217">
    <property type="entry name" value="MethylDNA_cys_MeTrfase_DNAb"/>
</dbReference>
<evidence type="ECO:0000259" key="2">
    <source>
        <dbReference type="Pfam" id="PF01035"/>
    </source>
</evidence>
<dbReference type="GO" id="GO:0008168">
    <property type="term" value="F:methyltransferase activity"/>
    <property type="evidence" value="ECO:0007669"/>
    <property type="project" value="UniProtKB-KW"/>
</dbReference>
<dbReference type="EMBL" id="DMND01000178">
    <property type="protein sequence ID" value="HAN28663.1"/>
    <property type="molecule type" value="Genomic_DNA"/>
</dbReference>
<proteinExistence type="predicted"/>
<dbReference type="PANTHER" id="PTHR42942">
    <property type="entry name" value="6-O-METHYLGUANINE DNA METHYLTRANSFERASE"/>
    <property type="match status" value="1"/>
</dbReference>
<comment type="caution">
    <text evidence="3">The sequence shown here is derived from an EMBL/GenBank/DDBJ whole genome shotgun (WGS) entry which is preliminary data.</text>
</comment>